<evidence type="ECO:0008006" key="3">
    <source>
        <dbReference type="Google" id="ProtNLM"/>
    </source>
</evidence>
<keyword evidence="2" id="KW-1185">Reference proteome</keyword>
<proteinExistence type="predicted"/>
<dbReference type="RefSeq" id="WP_307264545.1">
    <property type="nucleotide sequence ID" value="NZ_JAUSVL010000001.1"/>
</dbReference>
<organism evidence="1 2">
    <name type="scientific">Oligosphaera ethanolica</name>
    <dbReference type="NCBI Taxonomy" id="760260"/>
    <lineage>
        <taxon>Bacteria</taxon>
        <taxon>Pseudomonadati</taxon>
        <taxon>Lentisphaerota</taxon>
        <taxon>Oligosphaeria</taxon>
        <taxon>Oligosphaerales</taxon>
        <taxon>Oligosphaeraceae</taxon>
        <taxon>Oligosphaera</taxon>
    </lineage>
</organism>
<dbReference type="Gene3D" id="1.10.150.650">
    <property type="match status" value="1"/>
</dbReference>
<evidence type="ECO:0000313" key="1">
    <source>
        <dbReference type="EMBL" id="MDQ0291567.1"/>
    </source>
</evidence>
<dbReference type="AlphaFoldDB" id="A0AAE4ARJ3"/>
<name>A0AAE4ARJ3_9BACT</name>
<evidence type="ECO:0000313" key="2">
    <source>
        <dbReference type="Proteomes" id="UP001238163"/>
    </source>
</evidence>
<dbReference type="Gene3D" id="3.20.20.140">
    <property type="entry name" value="Metal-dependent hydrolases"/>
    <property type="match status" value="1"/>
</dbReference>
<protein>
    <recommendedName>
        <fullName evidence="3">PHP domain-containing protein</fullName>
    </recommendedName>
</protein>
<dbReference type="Proteomes" id="UP001238163">
    <property type="component" value="Unassembled WGS sequence"/>
</dbReference>
<gene>
    <name evidence="1" type="ORF">J3R75_003674</name>
</gene>
<accession>A0AAE4ARJ3</accession>
<dbReference type="InterPro" id="IPR016195">
    <property type="entry name" value="Pol/histidinol_Pase-like"/>
</dbReference>
<reference evidence="1" key="1">
    <citation type="submission" date="2023-07" db="EMBL/GenBank/DDBJ databases">
        <title>Genomic Encyclopedia of Type Strains, Phase IV (KMG-IV): sequencing the most valuable type-strain genomes for metagenomic binning, comparative biology and taxonomic classification.</title>
        <authorList>
            <person name="Goeker M."/>
        </authorList>
    </citation>
    <scope>NUCLEOTIDE SEQUENCE</scope>
    <source>
        <strain evidence="1">DSM 24202</strain>
    </source>
</reference>
<dbReference type="EMBL" id="JAUSVL010000001">
    <property type="protein sequence ID" value="MDQ0291567.1"/>
    <property type="molecule type" value="Genomic_DNA"/>
</dbReference>
<sequence length="447" mass="49188">MTDYLASLSSFAATERVAALQQLSGQTAFPAERDWVNMHIHTFFSYNGEGWSPSRVAYEMKKLGIYAAAVCDFDVLQALDEYLAASDLLRLRAAVGFESRVFFREYATQEINSPGEPGVFYFMGMGFVRQPPTGSNAAAVFADMLKQSHARNRAVIDRVNRKLGSWQLDYDRDVLPLTPDKNATERHIIAAFNQKALDHFGSATAAAAFWAALFNADQQELALKIQDRNAFNEYLRGKLIKRGGIGYEQPTDKTFPALDSVIAMIKECRAIPMSAWLDGSSAGESKPEEQLACLAAKGVAAVNIIPDRNWNFKDPAVKAEKVAALKRYVEAAQALNMPINVGTEGNKPGQRLVDDFASEALKPFHQTFLEGAQIIVGHTRLLRYADFSYIDPDTQGLFACQACRNRLFAAVGALPAPDAATRNKLTAMGASKAFAYLQDSAKAGQWR</sequence>
<comment type="caution">
    <text evidence="1">The sequence shown here is derived from an EMBL/GenBank/DDBJ whole genome shotgun (WGS) entry which is preliminary data.</text>
</comment>
<dbReference type="SUPFAM" id="SSF89550">
    <property type="entry name" value="PHP domain-like"/>
    <property type="match status" value="1"/>
</dbReference>